<comment type="caution">
    <text evidence="1">The sequence shown here is derived from an EMBL/GenBank/DDBJ whole genome shotgun (WGS) entry which is preliminary data.</text>
</comment>
<dbReference type="Proteomes" id="UP001153678">
    <property type="component" value="Unassembled WGS sequence"/>
</dbReference>
<feature type="non-terminal residue" evidence="1">
    <location>
        <position position="66"/>
    </location>
</feature>
<evidence type="ECO:0000313" key="2">
    <source>
        <dbReference type="Proteomes" id="UP001153678"/>
    </source>
</evidence>
<dbReference type="AlphaFoldDB" id="A0A9W4T707"/>
<organism evidence="1 2">
    <name type="scientific">Funneliformis geosporum</name>
    <dbReference type="NCBI Taxonomy" id="1117311"/>
    <lineage>
        <taxon>Eukaryota</taxon>
        <taxon>Fungi</taxon>
        <taxon>Fungi incertae sedis</taxon>
        <taxon>Mucoromycota</taxon>
        <taxon>Glomeromycotina</taxon>
        <taxon>Glomeromycetes</taxon>
        <taxon>Glomerales</taxon>
        <taxon>Glomeraceae</taxon>
        <taxon>Funneliformis</taxon>
    </lineage>
</organism>
<reference evidence="1" key="1">
    <citation type="submission" date="2022-08" db="EMBL/GenBank/DDBJ databases">
        <authorList>
            <person name="Kallberg Y."/>
            <person name="Tangrot J."/>
            <person name="Rosling A."/>
        </authorList>
    </citation>
    <scope>NUCLEOTIDE SEQUENCE</scope>
    <source>
        <strain evidence="1">Wild A</strain>
    </source>
</reference>
<sequence>NKPSVGNTLNDSIHANKSWADETEAELSCRHDNKYQPSLDSISTQLVNISQQLADIQNQLGFTLTR</sequence>
<name>A0A9W4T707_9GLOM</name>
<gene>
    <name evidence="1" type="ORF">FWILDA_LOCUS16664</name>
</gene>
<dbReference type="EMBL" id="CAMKVN010011161">
    <property type="protein sequence ID" value="CAI2194614.1"/>
    <property type="molecule type" value="Genomic_DNA"/>
</dbReference>
<accession>A0A9W4T707</accession>
<feature type="non-terminal residue" evidence="1">
    <location>
        <position position="1"/>
    </location>
</feature>
<protein>
    <submittedName>
        <fullName evidence="1">12826_t:CDS:1</fullName>
    </submittedName>
</protein>
<keyword evidence="2" id="KW-1185">Reference proteome</keyword>
<proteinExistence type="predicted"/>
<evidence type="ECO:0000313" key="1">
    <source>
        <dbReference type="EMBL" id="CAI2194614.1"/>
    </source>
</evidence>